<protein>
    <recommendedName>
        <fullName evidence="4">DUF11 domain-containing protein</fullName>
    </recommendedName>
</protein>
<dbReference type="EMBL" id="JYNZ01000005">
    <property type="protein sequence ID" value="KXK25965.1"/>
    <property type="molecule type" value="Genomic_DNA"/>
</dbReference>
<evidence type="ECO:0000313" key="2">
    <source>
        <dbReference type="EMBL" id="KXK25965.1"/>
    </source>
</evidence>
<comment type="caution">
    <text evidence="2">The sequence shown here is derived from an EMBL/GenBank/DDBJ whole genome shotgun (WGS) entry which is preliminary data.</text>
</comment>
<gene>
    <name evidence="2" type="ORF">TR69_WS6001001253</name>
</gene>
<name>A0A136LWE3_9BACT</name>
<feature type="region of interest" description="Disordered" evidence="1">
    <location>
        <begin position="86"/>
        <end position="118"/>
    </location>
</feature>
<evidence type="ECO:0008006" key="4">
    <source>
        <dbReference type="Google" id="ProtNLM"/>
    </source>
</evidence>
<evidence type="ECO:0000313" key="3">
    <source>
        <dbReference type="Proteomes" id="UP000070457"/>
    </source>
</evidence>
<feature type="compositionally biased region" description="Pro residues" evidence="1">
    <location>
        <begin position="92"/>
        <end position="116"/>
    </location>
</feature>
<dbReference type="AlphaFoldDB" id="A0A136LWE3"/>
<dbReference type="STRING" id="1617426.TR69_WS6001001253"/>
<reference evidence="2 3" key="1">
    <citation type="submission" date="2015-02" db="EMBL/GenBank/DDBJ databases">
        <title>Improved understanding of the partial-nitritation anammox process through 23 genomes representing the majority of the microbial community.</title>
        <authorList>
            <person name="Speth D.R."/>
            <person name="In T Zandt M."/>
            <person name="Guerrero Cruz S."/>
            <person name="Jetten M.S."/>
            <person name="Dutilh B.E."/>
        </authorList>
    </citation>
    <scope>NUCLEOTIDE SEQUENCE [LARGE SCALE GENOMIC DNA]</scope>
    <source>
        <strain evidence="2">OLB20</strain>
    </source>
</reference>
<accession>A0A136LWE3</accession>
<organism evidence="2 3">
    <name type="scientific">candidate division WS6 bacterium OLB20</name>
    <dbReference type="NCBI Taxonomy" id="1617426"/>
    <lineage>
        <taxon>Bacteria</taxon>
        <taxon>Candidatus Dojkabacteria</taxon>
    </lineage>
</organism>
<dbReference type="Proteomes" id="UP000070457">
    <property type="component" value="Unassembled WGS sequence"/>
</dbReference>
<sequence>MSGSDLTRYFRNIGRGAPVNVHIQCFRNAGAPPSGTSIRISGPGANGNQNGGTWNNAPFPQNGNFTVSCYHNGQLCDSDSFTLSQQVTPTPSYTPTPTNTPTPSNTPTPTNTPSPTPTFTGTSCGEPCSPSAGSSACPQDHICVDGNNDNLGVCTLNVCAGNPNLCYSDGCTPIPDCGEPCDPSEGANACSVDHVCQDPENDGTGVCVLEQCADNPALCQADQCTPLNEIDVTKTAVPSCSSTGAQVTAVYTVRITNGDPVERTIDVVDNLENVDGTVSNISNGGVLNGAEINWADLTLPASGTVTLTYTVTYSSDFYNVPQQNTVVVYEENIERGRAVYTMTPFCTTGTALISDEADRILIAMGLILTGMVMYRLGLHNKIGDVLWNAGLGKVAGEGVGNIVKKDRKEDFESRALDSMSDDK</sequence>
<evidence type="ECO:0000256" key="1">
    <source>
        <dbReference type="SAM" id="MobiDB-lite"/>
    </source>
</evidence>
<proteinExistence type="predicted"/>